<dbReference type="Proteomes" id="UP000813384">
    <property type="component" value="Unassembled WGS sequence"/>
</dbReference>
<dbReference type="InterPro" id="IPR010982">
    <property type="entry name" value="Lambda_DNA-bd_dom_sf"/>
</dbReference>
<reference evidence="2" key="2">
    <citation type="submission" date="2021-11" db="EMBL/GenBank/DDBJ databases">
        <authorList>
            <person name="Gilroy R."/>
        </authorList>
    </citation>
    <scope>NUCLEOTIDE SEQUENCE</scope>
    <source>
        <strain evidence="2">150</strain>
    </source>
</reference>
<sequence length="314" mass="36498">MKNKMGLKIRQVRQELGISMEEFGKLFNPPASKGVVSNWENGYNNPNNERLKRIAELGNVSVEYLTGLSSQRISEESALEIFKNIYFDYLSNGNNLEEKEIKRLKYFDNDNLDKVLEKAMKSYFSMPTLDWETEWTTLEDTSMLKEWLVDYLSELYEKEVLTNQNLIDNTIKNIPANSVVKQYGELNFQSIELSKMDLNLLKSESKETNEEVKRLISSGFFLTAHKYEASINDELKEAIMKILNSTREDLKKLKEIYPDKPSKIEQATYLHSMDMDIDLGWSKNGEQENDSLNLSESTKEFFIRIASDKLNKNI</sequence>
<comment type="caution">
    <text evidence="2">The sequence shown here is derived from an EMBL/GenBank/DDBJ whole genome shotgun (WGS) entry which is preliminary data.</text>
</comment>
<dbReference type="GO" id="GO:0003677">
    <property type="term" value="F:DNA binding"/>
    <property type="evidence" value="ECO:0007669"/>
    <property type="project" value="InterPro"/>
</dbReference>
<dbReference type="SMART" id="SM00530">
    <property type="entry name" value="HTH_XRE"/>
    <property type="match status" value="1"/>
</dbReference>
<evidence type="ECO:0000259" key="1">
    <source>
        <dbReference type="PROSITE" id="PS50943"/>
    </source>
</evidence>
<dbReference type="Gene3D" id="1.10.260.40">
    <property type="entry name" value="lambda repressor-like DNA-binding domains"/>
    <property type="match status" value="1"/>
</dbReference>
<reference evidence="2" key="1">
    <citation type="journal article" date="2021" name="PeerJ">
        <title>Extensive microbial diversity within the chicken gut microbiome revealed by metagenomics and culture.</title>
        <authorList>
            <person name="Gilroy R."/>
            <person name="Ravi A."/>
            <person name="Getino M."/>
            <person name="Pursley I."/>
            <person name="Horton D.L."/>
            <person name="Alikhan N.F."/>
            <person name="Baker D."/>
            <person name="Gharbi K."/>
            <person name="Hall N."/>
            <person name="Watson M."/>
            <person name="Adriaenssens E.M."/>
            <person name="Foster-Nyarko E."/>
            <person name="Jarju S."/>
            <person name="Secka A."/>
            <person name="Antonio M."/>
            <person name="Oren A."/>
            <person name="Chaudhuri R.R."/>
            <person name="La Ragione R."/>
            <person name="Hildebrand F."/>
            <person name="Pallen M.J."/>
        </authorList>
    </citation>
    <scope>NUCLEOTIDE SEQUENCE</scope>
    <source>
        <strain evidence="2">150</strain>
    </source>
</reference>
<evidence type="ECO:0000313" key="2">
    <source>
        <dbReference type="EMBL" id="MCC9273602.1"/>
    </source>
</evidence>
<proteinExistence type="predicted"/>
<evidence type="ECO:0000313" key="3">
    <source>
        <dbReference type="Proteomes" id="UP000813384"/>
    </source>
</evidence>
<dbReference type="SUPFAM" id="SSF47413">
    <property type="entry name" value="lambda repressor-like DNA-binding domains"/>
    <property type="match status" value="1"/>
</dbReference>
<accession>A0A9E4DRU5</accession>
<name>A0A9E4DRU5_9ENTE</name>
<dbReference type="PROSITE" id="PS50943">
    <property type="entry name" value="HTH_CROC1"/>
    <property type="match status" value="1"/>
</dbReference>
<dbReference type="AlphaFoldDB" id="A0A9E4DRU5"/>
<dbReference type="EMBL" id="JAJJVO010000076">
    <property type="protein sequence ID" value="MCC9273602.1"/>
    <property type="molecule type" value="Genomic_DNA"/>
</dbReference>
<dbReference type="Pfam" id="PF01381">
    <property type="entry name" value="HTH_3"/>
    <property type="match status" value="1"/>
</dbReference>
<gene>
    <name evidence="2" type="ORF">K8V42_04860</name>
</gene>
<dbReference type="CDD" id="cd00093">
    <property type="entry name" value="HTH_XRE"/>
    <property type="match status" value="1"/>
</dbReference>
<protein>
    <submittedName>
        <fullName evidence="2">Helix-turn-helix domain-containing protein</fullName>
    </submittedName>
</protein>
<feature type="domain" description="HTH cro/C1-type" evidence="1">
    <location>
        <begin position="9"/>
        <end position="65"/>
    </location>
</feature>
<dbReference type="InterPro" id="IPR001387">
    <property type="entry name" value="Cro/C1-type_HTH"/>
</dbReference>
<organism evidence="2 3">
    <name type="scientific">Enterococcus aquimarinus</name>
    <dbReference type="NCBI Taxonomy" id="328396"/>
    <lineage>
        <taxon>Bacteria</taxon>
        <taxon>Bacillati</taxon>
        <taxon>Bacillota</taxon>
        <taxon>Bacilli</taxon>
        <taxon>Lactobacillales</taxon>
        <taxon>Enterococcaceae</taxon>
        <taxon>Enterococcus</taxon>
    </lineage>
</organism>